<keyword evidence="3" id="KW-1185">Reference proteome</keyword>
<gene>
    <name evidence="2" type="ORF">RchiOBHm_Chr2g0147251</name>
</gene>
<sequence length="88" mass="9573">MDDLWLSQCYHNHSDIYDDSRHASPTICPAKRPSPLSPARSSSSSNPFKGLASIPKLAFVTSSRQIYWGALGSPSSQPFFSVSITVSV</sequence>
<evidence type="ECO:0000256" key="1">
    <source>
        <dbReference type="SAM" id="MobiDB-lite"/>
    </source>
</evidence>
<dbReference type="Gramene" id="PRQ51690">
    <property type="protein sequence ID" value="PRQ51690"/>
    <property type="gene ID" value="RchiOBHm_Chr2g0147251"/>
</dbReference>
<accession>A0A2P6RZ45</accession>
<proteinExistence type="predicted"/>
<name>A0A2P6RZ45_ROSCH</name>
<dbReference type="Proteomes" id="UP000238479">
    <property type="component" value="Chromosome 2"/>
</dbReference>
<dbReference type="AlphaFoldDB" id="A0A2P6RZ45"/>
<organism evidence="2 3">
    <name type="scientific">Rosa chinensis</name>
    <name type="common">China rose</name>
    <dbReference type="NCBI Taxonomy" id="74649"/>
    <lineage>
        <taxon>Eukaryota</taxon>
        <taxon>Viridiplantae</taxon>
        <taxon>Streptophyta</taxon>
        <taxon>Embryophyta</taxon>
        <taxon>Tracheophyta</taxon>
        <taxon>Spermatophyta</taxon>
        <taxon>Magnoliopsida</taxon>
        <taxon>eudicotyledons</taxon>
        <taxon>Gunneridae</taxon>
        <taxon>Pentapetalae</taxon>
        <taxon>rosids</taxon>
        <taxon>fabids</taxon>
        <taxon>Rosales</taxon>
        <taxon>Rosaceae</taxon>
        <taxon>Rosoideae</taxon>
        <taxon>Rosoideae incertae sedis</taxon>
        <taxon>Rosa</taxon>
    </lineage>
</organism>
<evidence type="ECO:0000313" key="2">
    <source>
        <dbReference type="EMBL" id="PRQ51690.1"/>
    </source>
</evidence>
<feature type="region of interest" description="Disordered" evidence="1">
    <location>
        <begin position="15"/>
        <end position="48"/>
    </location>
</feature>
<comment type="caution">
    <text evidence="2">The sequence shown here is derived from an EMBL/GenBank/DDBJ whole genome shotgun (WGS) entry which is preliminary data.</text>
</comment>
<dbReference type="EMBL" id="PDCK01000040">
    <property type="protein sequence ID" value="PRQ51690.1"/>
    <property type="molecule type" value="Genomic_DNA"/>
</dbReference>
<protein>
    <submittedName>
        <fullName evidence="2">Uncharacterized protein</fullName>
    </submittedName>
</protein>
<evidence type="ECO:0000313" key="3">
    <source>
        <dbReference type="Proteomes" id="UP000238479"/>
    </source>
</evidence>
<feature type="compositionally biased region" description="Low complexity" evidence="1">
    <location>
        <begin position="29"/>
        <end position="47"/>
    </location>
</feature>
<reference evidence="2 3" key="1">
    <citation type="journal article" date="2018" name="Nat. Genet.">
        <title>The Rosa genome provides new insights in the design of modern roses.</title>
        <authorList>
            <person name="Bendahmane M."/>
        </authorList>
    </citation>
    <scope>NUCLEOTIDE SEQUENCE [LARGE SCALE GENOMIC DNA]</scope>
    <source>
        <strain evidence="3">cv. Old Blush</strain>
    </source>
</reference>